<sequence length="127" mass="14293">MAKKVESSMKRKLSALVVDDDPVGRMILVAMLRRHDFETCSAENGREAVDLIRSGRQFDVIFMDVVMPVMNGIQATRVLRAMRVKTMIVGMGPYSRGDNPIEAGMDRVYEKPITPVIIISIRQVLQN</sequence>
<dbReference type="SUPFAM" id="SSF52172">
    <property type="entry name" value="CheY-like"/>
    <property type="match status" value="1"/>
</dbReference>
<dbReference type="InterPro" id="IPR001789">
    <property type="entry name" value="Sig_transdc_resp-reg_receiver"/>
</dbReference>
<dbReference type="Gramene" id="KZN04835">
    <property type="protein sequence ID" value="KZN04835"/>
    <property type="gene ID" value="DCAR_005672"/>
</dbReference>
<reference evidence="1" key="2">
    <citation type="submission" date="2022-03" db="EMBL/GenBank/DDBJ databases">
        <title>Draft title - Genomic analysis of global carrot germplasm unveils the trajectory of domestication and the origin of high carotenoid orange carrot.</title>
        <authorList>
            <person name="Iorizzo M."/>
            <person name="Ellison S."/>
            <person name="Senalik D."/>
            <person name="Macko-Podgorni A."/>
            <person name="Grzebelus D."/>
            <person name="Bostan H."/>
            <person name="Rolling W."/>
            <person name="Curaba J."/>
            <person name="Simon P."/>
        </authorList>
    </citation>
    <scope>NUCLEOTIDE SEQUENCE</scope>
    <source>
        <tissue evidence="1">Leaf</tissue>
    </source>
</reference>
<dbReference type="PANTHER" id="PTHR43228">
    <property type="entry name" value="TWO-COMPONENT RESPONSE REGULATOR"/>
    <property type="match status" value="1"/>
</dbReference>
<dbReference type="OMA" id="MSSTMPI"/>
<dbReference type="AlphaFoldDB" id="A0A161X1J3"/>
<keyword evidence="2" id="KW-1185">Reference proteome</keyword>
<dbReference type="InterPro" id="IPR011006">
    <property type="entry name" value="CheY-like_superfamily"/>
</dbReference>
<proteinExistence type="predicted"/>
<protein>
    <submittedName>
        <fullName evidence="1">Uncharacterized protein</fullName>
    </submittedName>
</protein>
<dbReference type="CDD" id="cd17546">
    <property type="entry name" value="REC_hyHK_CKI1_RcsC-like"/>
    <property type="match status" value="1"/>
</dbReference>
<evidence type="ECO:0000313" key="1">
    <source>
        <dbReference type="EMBL" id="WOG87156.1"/>
    </source>
</evidence>
<dbReference type="Gene3D" id="3.40.50.2300">
    <property type="match status" value="1"/>
</dbReference>
<gene>
    <name evidence="1" type="ORF">DCAR_0206379</name>
</gene>
<organism evidence="1 2">
    <name type="scientific">Daucus carota subsp. sativus</name>
    <name type="common">Carrot</name>
    <dbReference type="NCBI Taxonomy" id="79200"/>
    <lineage>
        <taxon>Eukaryota</taxon>
        <taxon>Viridiplantae</taxon>
        <taxon>Streptophyta</taxon>
        <taxon>Embryophyta</taxon>
        <taxon>Tracheophyta</taxon>
        <taxon>Spermatophyta</taxon>
        <taxon>Magnoliopsida</taxon>
        <taxon>eudicotyledons</taxon>
        <taxon>Gunneridae</taxon>
        <taxon>Pentapetalae</taxon>
        <taxon>asterids</taxon>
        <taxon>campanulids</taxon>
        <taxon>Apiales</taxon>
        <taxon>Apiaceae</taxon>
        <taxon>Apioideae</taxon>
        <taxon>Scandiceae</taxon>
        <taxon>Daucinae</taxon>
        <taxon>Daucus</taxon>
        <taxon>Daucus sect. Daucus</taxon>
    </lineage>
</organism>
<reference evidence="1" key="1">
    <citation type="journal article" date="2016" name="Nat. Genet.">
        <title>A high-quality carrot genome assembly provides new insights into carotenoid accumulation and asterid genome evolution.</title>
        <authorList>
            <person name="Iorizzo M."/>
            <person name="Ellison S."/>
            <person name="Senalik D."/>
            <person name="Zeng P."/>
            <person name="Satapoomin P."/>
            <person name="Huang J."/>
            <person name="Bowman M."/>
            <person name="Iovene M."/>
            <person name="Sanseverino W."/>
            <person name="Cavagnaro P."/>
            <person name="Yildiz M."/>
            <person name="Macko-Podgorni A."/>
            <person name="Moranska E."/>
            <person name="Grzebelus E."/>
            <person name="Grzebelus D."/>
            <person name="Ashrafi H."/>
            <person name="Zheng Z."/>
            <person name="Cheng S."/>
            <person name="Spooner D."/>
            <person name="Van Deynze A."/>
            <person name="Simon P."/>
        </authorList>
    </citation>
    <scope>NUCLEOTIDE SEQUENCE</scope>
    <source>
        <tissue evidence="1">Leaf</tissue>
    </source>
</reference>
<dbReference type="EMBL" id="CP093344">
    <property type="protein sequence ID" value="WOG87156.1"/>
    <property type="molecule type" value="Genomic_DNA"/>
</dbReference>
<dbReference type="SMART" id="SM00448">
    <property type="entry name" value="REC"/>
    <property type="match status" value="1"/>
</dbReference>
<dbReference type="KEGG" id="dcr:108207390"/>
<dbReference type="PANTHER" id="PTHR43228:SF1">
    <property type="entry name" value="TWO-COMPONENT RESPONSE REGULATOR ARR22"/>
    <property type="match status" value="1"/>
</dbReference>
<dbReference type="Pfam" id="PF00072">
    <property type="entry name" value="Response_reg"/>
    <property type="match status" value="1"/>
</dbReference>
<name>A0A161X1J3_DAUCS</name>
<dbReference type="GO" id="GO:0000160">
    <property type="term" value="P:phosphorelay signal transduction system"/>
    <property type="evidence" value="ECO:0007669"/>
    <property type="project" value="InterPro"/>
</dbReference>
<dbReference type="InterPro" id="IPR052048">
    <property type="entry name" value="ST_Response_Regulator"/>
</dbReference>
<dbReference type="Proteomes" id="UP000077755">
    <property type="component" value="Chromosome 2"/>
</dbReference>
<dbReference type="PROSITE" id="PS50110">
    <property type="entry name" value="RESPONSE_REGULATORY"/>
    <property type="match status" value="1"/>
</dbReference>
<accession>A0A161X1J3</accession>
<evidence type="ECO:0000313" key="2">
    <source>
        <dbReference type="Proteomes" id="UP000077755"/>
    </source>
</evidence>
<dbReference type="OrthoDB" id="21225at2759"/>